<feature type="region of interest" description="Disordered" evidence="2">
    <location>
        <begin position="151"/>
        <end position="220"/>
    </location>
</feature>
<dbReference type="SUPFAM" id="SSF57756">
    <property type="entry name" value="Retrovirus zinc finger-like domains"/>
    <property type="match status" value="1"/>
</dbReference>
<gene>
    <name evidence="4" type="ORF">L873DRAFT_1806286</name>
</gene>
<evidence type="ECO:0000256" key="1">
    <source>
        <dbReference type="PROSITE-ProRule" id="PRU00047"/>
    </source>
</evidence>
<feature type="compositionally biased region" description="Basic and acidic residues" evidence="2">
    <location>
        <begin position="165"/>
        <end position="187"/>
    </location>
</feature>
<dbReference type="PROSITE" id="PS50158">
    <property type="entry name" value="ZF_CCHC"/>
    <property type="match status" value="1"/>
</dbReference>
<dbReference type="OrthoDB" id="5430981at2759"/>
<dbReference type="GO" id="GO:0008270">
    <property type="term" value="F:zinc ion binding"/>
    <property type="evidence" value="ECO:0007669"/>
    <property type="project" value="UniProtKB-KW"/>
</dbReference>
<keyword evidence="5" id="KW-1185">Reference proteome</keyword>
<feature type="non-terminal residue" evidence="4">
    <location>
        <position position="624"/>
    </location>
</feature>
<organism evidence="4 5">
    <name type="scientific">Choiromyces venosus 120613-1</name>
    <dbReference type="NCBI Taxonomy" id="1336337"/>
    <lineage>
        <taxon>Eukaryota</taxon>
        <taxon>Fungi</taxon>
        <taxon>Dikarya</taxon>
        <taxon>Ascomycota</taxon>
        <taxon>Pezizomycotina</taxon>
        <taxon>Pezizomycetes</taxon>
        <taxon>Pezizales</taxon>
        <taxon>Tuberaceae</taxon>
        <taxon>Choiromyces</taxon>
    </lineage>
</organism>
<dbReference type="AlphaFoldDB" id="A0A3N4JR65"/>
<feature type="compositionally biased region" description="Acidic residues" evidence="2">
    <location>
        <begin position="154"/>
        <end position="163"/>
    </location>
</feature>
<feature type="region of interest" description="Disordered" evidence="2">
    <location>
        <begin position="374"/>
        <end position="414"/>
    </location>
</feature>
<keyword evidence="1" id="KW-0479">Metal-binding</keyword>
<accession>A0A3N4JR65</accession>
<proteinExistence type="predicted"/>
<keyword evidence="1" id="KW-0862">Zinc</keyword>
<name>A0A3N4JR65_9PEZI</name>
<dbReference type="InterPro" id="IPR036875">
    <property type="entry name" value="Znf_CCHC_sf"/>
</dbReference>
<evidence type="ECO:0000259" key="3">
    <source>
        <dbReference type="PROSITE" id="PS50158"/>
    </source>
</evidence>
<feature type="region of interest" description="Disordered" evidence="2">
    <location>
        <begin position="583"/>
        <end position="624"/>
    </location>
</feature>
<keyword evidence="1" id="KW-0863">Zinc-finger</keyword>
<evidence type="ECO:0000256" key="2">
    <source>
        <dbReference type="SAM" id="MobiDB-lite"/>
    </source>
</evidence>
<dbReference type="STRING" id="1336337.A0A3N4JR65"/>
<sequence length="624" mass="70007">MYYQRNGYWYSIPRQVFSNPILGYPRPPAITFAGDDTIGSCGDTPQAKRMRVAQIHVACPIRSAADDILWNERKLKEAMIEQFDDTEADEQDQEDILSIMSGLEQGERNVLKILRRKPAKVNQFDKILIRQRLHSNETPYKVVKGLKMKGDVTESSDEEDSSNSEDNKAYKRSEKSEKRSGKRYQDKFKKKSRGHEGDSIRDEHLMESRKDSSTTTGTNVIPLDSYAVNRTYGNYPPQDRYGYEQRNQICQLASADSDRSPQERGRMGLATFDTFQNSYQTPQPIVSPNGVLYYPARNTIICYNCGEEGHMHPHCLKLRSYGLHSTLAETETERIDPKRASDLLPTPPPPPLARGSDRAVSVVELATVSSAEVSVAEVDEKKVPDGKDDEDDMPLPPEFDGEAGPASQRQRTDDVEEVISKAHAVGQPPIRMMAGREKFDFVGAFRDALVLAPTVKKDICRLLAKRRGTPGEVQSVVTDRDLGDVANFYTRGRYRIARILVDTGSLLLKAIGAKMMRTNGKVIRTATNALARIAHCADLRITVAGVPCDLRYSPTYPMLLIKAKGDYTGGRYYIMSGHGTQNYKGKVRETERGDKEVSRGQLSAEETQGGREEADEQMKEEEDD</sequence>
<dbReference type="EMBL" id="ML120385">
    <property type="protein sequence ID" value="RPA99767.1"/>
    <property type="molecule type" value="Genomic_DNA"/>
</dbReference>
<dbReference type="GO" id="GO:0003676">
    <property type="term" value="F:nucleic acid binding"/>
    <property type="evidence" value="ECO:0007669"/>
    <property type="project" value="InterPro"/>
</dbReference>
<feature type="compositionally biased region" description="Basic and acidic residues" evidence="2">
    <location>
        <begin position="194"/>
        <end position="212"/>
    </location>
</feature>
<dbReference type="Proteomes" id="UP000276215">
    <property type="component" value="Unassembled WGS sequence"/>
</dbReference>
<reference evidence="4 5" key="1">
    <citation type="journal article" date="2018" name="Nat. Ecol. Evol.">
        <title>Pezizomycetes genomes reveal the molecular basis of ectomycorrhizal truffle lifestyle.</title>
        <authorList>
            <person name="Murat C."/>
            <person name="Payen T."/>
            <person name="Noel B."/>
            <person name="Kuo A."/>
            <person name="Morin E."/>
            <person name="Chen J."/>
            <person name="Kohler A."/>
            <person name="Krizsan K."/>
            <person name="Balestrini R."/>
            <person name="Da Silva C."/>
            <person name="Montanini B."/>
            <person name="Hainaut M."/>
            <person name="Levati E."/>
            <person name="Barry K.W."/>
            <person name="Belfiori B."/>
            <person name="Cichocki N."/>
            <person name="Clum A."/>
            <person name="Dockter R.B."/>
            <person name="Fauchery L."/>
            <person name="Guy J."/>
            <person name="Iotti M."/>
            <person name="Le Tacon F."/>
            <person name="Lindquist E.A."/>
            <person name="Lipzen A."/>
            <person name="Malagnac F."/>
            <person name="Mello A."/>
            <person name="Molinier V."/>
            <person name="Miyauchi S."/>
            <person name="Poulain J."/>
            <person name="Riccioni C."/>
            <person name="Rubini A."/>
            <person name="Sitrit Y."/>
            <person name="Splivallo R."/>
            <person name="Traeger S."/>
            <person name="Wang M."/>
            <person name="Zifcakova L."/>
            <person name="Wipf D."/>
            <person name="Zambonelli A."/>
            <person name="Paolocci F."/>
            <person name="Nowrousian M."/>
            <person name="Ottonello S."/>
            <person name="Baldrian P."/>
            <person name="Spatafora J.W."/>
            <person name="Henrissat B."/>
            <person name="Nagy L.G."/>
            <person name="Aury J.M."/>
            <person name="Wincker P."/>
            <person name="Grigoriev I.V."/>
            <person name="Bonfante P."/>
            <person name="Martin F.M."/>
        </authorList>
    </citation>
    <scope>NUCLEOTIDE SEQUENCE [LARGE SCALE GENOMIC DNA]</scope>
    <source>
        <strain evidence="4 5">120613-1</strain>
    </source>
</reference>
<evidence type="ECO:0000313" key="5">
    <source>
        <dbReference type="Proteomes" id="UP000276215"/>
    </source>
</evidence>
<feature type="domain" description="CCHC-type" evidence="3">
    <location>
        <begin position="302"/>
        <end position="315"/>
    </location>
</feature>
<feature type="compositionally biased region" description="Basic and acidic residues" evidence="2">
    <location>
        <begin position="586"/>
        <end position="598"/>
    </location>
</feature>
<feature type="compositionally biased region" description="Basic and acidic residues" evidence="2">
    <location>
        <begin position="331"/>
        <end position="341"/>
    </location>
</feature>
<feature type="region of interest" description="Disordered" evidence="2">
    <location>
        <begin position="331"/>
        <end position="358"/>
    </location>
</feature>
<evidence type="ECO:0000313" key="4">
    <source>
        <dbReference type="EMBL" id="RPA99767.1"/>
    </source>
</evidence>
<feature type="compositionally biased region" description="Acidic residues" evidence="2">
    <location>
        <begin position="613"/>
        <end position="624"/>
    </location>
</feature>
<protein>
    <recommendedName>
        <fullName evidence="3">CCHC-type domain-containing protein</fullName>
    </recommendedName>
</protein>
<dbReference type="InterPro" id="IPR001878">
    <property type="entry name" value="Znf_CCHC"/>
</dbReference>